<feature type="domain" description="Cytochrome c assembly protein" evidence="11">
    <location>
        <begin position="89"/>
        <end position="294"/>
    </location>
</feature>
<feature type="transmembrane region" description="Helical" evidence="10">
    <location>
        <begin position="123"/>
        <end position="149"/>
    </location>
</feature>
<dbReference type="Proteomes" id="UP000198935">
    <property type="component" value="Unassembled WGS sequence"/>
</dbReference>
<dbReference type="OrthoDB" id="9761451at2"/>
<evidence type="ECO:0000256" key="3">
    <source>
        <dbReference type="ARBA" id="ARBA00022475"/>
    </source>
</evidence>
<feature type="transmembrane region" description="Helical" evidence="10">
    <location>
        <begin position="248"/>
        <end position="263"/>
    </location>
</feature>
<organism evidence="13 14">
    <name type="scientific">Evansella caseinilytica</name>
    <dbReference type="NCBI Taxonomy" id="1503961"/>
    <lineage>
        <taxon>Bacteria</taxon>
        <taxon>Bacillati</taxon>
        <taxon>Bacillota</taxon>
        <taxon>Bacilli</taxon>
        <taxon>Bacillales</taxon>
        <taxon>Bacillaceae</taxon>
        <taxon>Evansella</taxon>
    </lineage>
</organism>
<evidence type="ECO:0000259" key="11">
    <source>
        <dbReference type="Pfam" id="PF01578"/>
    </source>
</evidence>
<dbReference type="STRING" id="1503961.SAMN05421736_12920"/>
<feature type="transmembrane region" description="Helical" evidence="10">
    <location>
        <begin position="275"/>
        <end position="296"/>
    </location>
</feature>
<accession>A0A1H3UXL1</accession>
<evidence type="ECO:0000259" key="12">
    <source>
        <dbReference type="Pfam" id="PF16327"/>
    </source>
</evidence>
<dbReference type="GO" id="GO:0017004">
    <property type="term" value="P:cytochrome complex assembly"/>
    <property type="evidence" value="ECO:0007669"/>
    <property type="project" value="UniProtKB-KW"/>
</dbReference>
<comment type="similarity">
    <text evidence="2">Belongs to the CcmF/CycK/Ccl1/NrfE/CcsA family.</text>
</comment>
<evidence type="ECO:0000256" key="7">
    <source>
        <dbReference type="ARBA" id="ARBA00022989"/>
    </source>
</evidence>
<feature type="transmembrane region" description="Helical" evidence="10">
    <location>
        <begin position="39"/>
        <end position="60"/>
    </location>
</feature>
<dbReference type="PANTHER" id="PTHR43653">
    <property type="entry name" value="CYTOCHROME C ASSEMBLY PROTEIN-RELATED"/>
    <property type="match status" value="1"/>
</dbReference>
<keyword evidence="8 10" id="KW-0472">Membrane</keyword>
<dbReference type="GO" id="GO:0020037">
    <property type="term" value="F:heme binding"/>
    <property type="evidence" value="ECO:0007669"/>
    <property type="project" value="InterPro"/>
</dbReference>
<keyword evidence="5 10" id="KW-0812">Transmembrane</keyword>
<feature type="transmembrane region" description="Helical" evidence="10">
    <location>
        <begin position="450"/>
        <end position="468"/>
    </location>
</feature>
<sequence>MYILGNLSIYFALILSVYAFIVFVLGIKRQDQRLIDSGRGATLAVFILASVSMLLMFIMLGTSQFQFQYVYQYTSSDLPLLYKLSALWAGNAGSLLLWTFFLTMYSAMVAYSFKMKRNPLTPYIVAIMTLNTIFFYLILGFVTKPFVLLDGVPLEGRGLNPMLQDPGMILHPVTIYLGYVGLVVPFAFAIASLILKNMDSFWIKMTRRWTIIAWLFLTLGNVIGGYWAYTELGWGGYWAWDPVENASFMPWLTVTAYLHSVMIQERKNMLKIWNLSLIILSYALTLFGTFLVRSGVLTSVHAFGETNLGAYFLIFMAFMVIFSMYILMSRYHLIKKDTGQFESFFSKESSFLVNNLILVGGTFAVFWGTIFPLVSEAVRGTKVTVGIPFFNTVMSPILLALLFVMAICPLIAWQRSSMKNIRDNFLIPAIISLVIAGLLVVMGIRDAYPVISFGIIAFMVLTHIVEFIRGTKARRKVTQESVPVALYRLLIRSRRRYGGYIVHLGIAIMAFGIVGANFDIERLETLSVGESVILGDYTITYEGLSQRSEGVNDIVFANMKVEKNGKQLGYMQPERMFYLNWEEPSTNVAVRSTLSEDLYIVLSAWESDQRATFKFKINPLVKWIWIGTYVLIIGAVFAIWKGRYGNVVPRYSGPQRKVH</sequence>
<dbReference type="Pfam" id="PF01578">
    <property type="entry name" value="Cytochrom_C_asm"/>
    <property type="match status" value="1"/>
</dbReference>
<feature type="transmembrane region" description="Helical" evidence="10">
    <location>
        <begin position="6"/>
        <end position="27"/>
    </location>
</feature>
<keyword evidence="14" id="KW-1185">Reference proteome</keyword>
<proteinExistence type="inferred from homology"/>
<keyword evidence="7 10" id="KW-1133">Transmembrane helix</keyword>
<feature type="transmembrane region" description="Helical" evidence="10">
    <location>
        <begin position="169"/>
        <end position="195"/>
    </location>
</feature>
<evidence type="ECO:0000256" key="2">
    <source>
        <dbReference type="ARBA" id="ARBA00009186"/>
    </source>
</evidence>
<dbReference type="AlphaFoldDB" id="A0A1H3UXL1"/>
<gene>
    <name evidence="13" type="ORF">SAMN05421736_12920</name>
</gene>
<evidence type="ECO:0000256" key="6">
    <source>
        <dbReference type="ARBA" id="ARBA00022748"/>
    </source>
</evidence>
<dbReference type="PRINTS" id="PR01411">
    <property type="entry name" value="CCMFBIOGNSIS"/>
</dbReference>
<dbReference type="GO" id="GO:0005886">
    <property type="term" value="C:plasma membrane"/>
    <property type="evidence" value="ECO:0007669"/>
    <property type="project" value="UniProtKB-SubCell"/>
</dbReference>
<feature type="transmembrane region" description="Helical" evidence="10">
    <location>
        <begin position="80"/>
        <end position="102"/>
    </location>
</feature>
<evidence type="ECO:0000313" key="14">
    <source>
        <dbReference type="Proteomes" id="UP000198935"/>
    </source>
</evidence>
<comment type="function">
    <text evidence="9">Required for the biogenesis of c-type cytochromes. Possible subunit of a heme lyase.</text>
</comment>
<evidence type="ECO:0000256" key="5">
    <source>
        <dbReference type="ARBA" id="ARBA00022692"/>
    </source>
</evidence>
<dbReference type="EMBL" id="FNPI01000029">
    <property type="protein sequence ID" value="SDZ67182.1"/>
    <property type="molecule type" value="Genomic_DNA"/>
</dbReference>
<dbReference type="InterPro" id="IPR002541">
    <property type="entry name" value="Cyt_c_assembly"/>
</dbReference>
<dbReference type="InterPro" id="IPR032523">
    <property type="entry name" value="CcmF_C"/>
</dbReference>
<dbReference type="InterPro" id="IPR003567">
    <property type="entry name" value="Cyt_c_biogenesis"/>
</dbReference>
<dbReference type="GO" id="GO:0015232">
    <property type="term" value="F:heme transmembrane transporter activity"/>
    <property type="evidence" value="ECO:0007669"/>
    <property type="project" value="InterPro"/>
</dbReference>
<feature type="transmembrane region" description="Helical" evidence="10">
    <location>
        <begin position="497"/>
        <end position="518"/>
    </location>
</feature>
<keyword evidence="6" id="KW-0201">Cytochrome c-type biogenesis</keyword>
<evidence type="ECO:0000256" key="4">
    <source>
        <dbReference type="ARBA" id="ARBA00022519"/>
    </source>
</evidence>
<feature type="domain" description="Cytochrome c-type biogenesis protein CcmF C-terminal" evidence="12">
    <location>
        <begin position="313"/>
        <end position="639"/>
    </location>
</feature>
<dbReference type="PANTHER" id="PTHR43653:SF1">
    <property type="entry name" value="CYTOCHROME C-TYPE BIOGENESIS PROTEIN CCMF"/>
    <property type="match status" value="1"/>
</dbReference>
<dbReference type="PRINTS" id="PR01410">
    <property type="entry name" value="CCBIOGENESIS"/>
</dbReference>
<protein>
    <submittedName>
        <fullName evidence="13">Cytochrome c-type biogenesis protein CcmF</fullName>
    </submittedName>
</protein>
<reference evidence="14" key="1">
    <citation type="submission" date="2016-10" db="EMBL/GenBank/DDBJ databases">
        <authorList>
            <person name="Varghese N."/>
            <person name="Submissions S."/>
        </authorList>
    </citation>
    <scope>NUCLEOTIDE SEQUENCE [LARGE SCALE GENOMIC DNA]</scope>
    <source>
        <strain evidence="14">SP</strain>
    </source>
</reference>
<feature type="transmembrane region" description="Helical" evidence="10">
    <location>
        <begin position="623"/>
        <end position="640"/>
    </location>
</feature>
<feature type="transmembrane region" description="Helical" evidence="10">
    <location>
        <begin position="425"/>
        <end position="444"/>
    </location>
</feature>
<feature type="transmembrane region" description="Helical" evidence="10">
    <location>
        <begin position="393"/>
        <end position="413"/>
    </location>
</feature>
<keyword evidence="3" id="KW-1003">Cell membrane</keyword>
<name>A0A1H3UXL1_9BACI</name>
<dbReference type="InterPro" id="IPR003568">
    <property type="entry name" value="Cyt_c_biogenesis_CcmF"/>
</dbReference>
<feature type="transmembrane region" description="Helical" evidence="10">
    <location>
        <begin position="349"/>
        <end position="373"/>
    </location>
</feature>
<feature type="transmembrane region" description="Helical" evidence="10">
    <location>
        <begin position="308"/>
        <end position="328"/>
    </location>
</feature>
<evidence type="ECO:0000256" key="8">
    <source>
        <dbReference type="ARBA" id="ARBA00023136"/>
    </source>
</evidence>
<evidence type="ECO:0000256" key="9">
    <source>
        <dbReference type="ARBA" id="ARBA00037230"/>
    </source>
</evidence>
<evidence type="ECO:0000256" key="10">
    <source>
        <dbReference type="SAM" id="Phobius"/>
    </source>
</evidence>
<evidence type="ECO:0000256" key="1">
    <source>
        <dbReference type="ARBA" id="ARBA00004429"/>
    </source>
</evidence>
<comment type="subcellular location">
    <subcellularLocation>
        <location evidence="1">Cell inner membrane</location>
        <topology evidence="1">Multi-pass membrane protein</topology>
    </subcellularLocation>
</comment>
<dbReference type="Pfam" id="PF16327">
    <property type="entry name" value="CcmF_C"/>
    <property type="match status" value="1"/>
</dbReference>
<feature type="transmembrane region" description="Helical" evidence="10">
    <location>
        <begin position="207"/>
        <end position="228"/>
    </location>
</feature>
<keyword evidence="4" id="KW-0997">Cell inner membrane</keyword>
<evidence type="ECO:0000313" key="13">
    <source>
        <dbReference type="EMBL" id="SDZ67182.1"/>
    </source>
</evidence>